<evidence type="ECO:0000313" key="1">
    <source>
        <dbReference type="EMBL" id="KAK9240554.1"/>
    </source>
</evidence>
<name>A0ACC3TAW1_LIPKO</name>
<proteinExistence type="predicted"/>
<sequence length="395" mass="43619">MPRTRYHFISIAGILFATLALAESVAGGSGAPNPFLFFKHGTAADGPPFLEKDKYVAQTFTRESSSLQHGLKQALSDAQRLLSLEIDGSGITNRLAGISNTSVETNDLFEVVVDVDGAMDACYEQSYISANKDIAFDSIRPTRTSVYSDRPWSRKENVLGGMHTESVMYRVPIETRGTADTESEGDDYEEPVLGRKVVTASGNRVIIGGRASRDTRYRKGPRPTGEVRQSVNEISTHKGDHLGSMATVEPRSPYNRKDNNRPRWPRITSSPSADAHLSDAHAYDEIDESAVIFDKDSVVLMKLYGIIESLSDAFDDRLAQFGIAEKLRELPALWEQYSKQLDAYLKTPTSQSLGSQGSVTMLTPLTAARLLLAHWVDRYPATIMLLGLFFIMCLL</sequence>
<comment type="caution">
    <text evidence="1">The sequence shown here is derived from an EMBL/GenBank/DDBJ whole genome shotgun (WGS) entry which is preliminary data.</text>
</comment>
<keyword evidence="2" id="KW-1185">Reference proteome</keyword>
<evidence type="ECO:0000313" key="2">
    <source>
        <dbReference type="Proteomes" id="UP001433508"/>
    </source>
</evidence>
<dbReference type="EMBL" id="MU971339">
    <property type="protein sequence ID" value="KAK9240554.1"/>
    <property type="molecule type" value="Genomic_DNA"/>
</dbReference>
<reference evidence="2" key="1">
    <citation type="journal article" date="2024" name="Front. Bioeng. Biotechnol.">
        <title>Genome-scale model development and genomic sequencing of the oleaginous clade Lipomyces.</title>
        <authorList>
            <person name="Czajka J.J."/>
            <person name="Han Y."/>
            <person name="Kim J."/>
            <person name="Mondo S.J."/>
            <person name="Hofstad B.A."/>
            <person name="Robles A."/>
            <person name="Haridas S."/>
            <person name="Riley R."/>
            <person name="LaButti K."/>
            <person name="Pangilinan J."/>
            <person name="Andreopoulos W."/>
            <person name="Lipzen A."/>
            <person name="Yan J."/>
            <person name="Wang M."/>
            <person name="Ng V."/>
            <person name="Grigoriev I.V."/>
            <person name="Spatafora J.W."/>
            <person name="Magnuson J.K."/>
            <person name="Baker S.E."/>
            <person name="Pomraning K.R."/>
        </authorList>
    </citation>
    <scope>NUCLEOTIDE SEQUENCE [LARGE SCALE GENOMIC DNA]</scope>
    <source>
        <strain evidence="2">CBS 7786</strain>
    </source>
</reference>
<organism evidence="1 2">
    <name type="scientific">Lipomyces kononenkoae</name>
    <name type="common">Yeast</name>
    <dbReference type="NCBI Taxonomy" id="34357"/>
    <lineage>
        <taxon>Eukaryota</taxon>
        <taxon>Fungi</taxon>
        <taxon>Dikarya</taxon>
        <taxon>Ascomycota</taxon>
        <taxon>Saccharomycotina</taxon>
        <taxon>Lipomycetes</taxon>
        <taxon>Lipomycetales</taxon>
        <taxon>Lipomycetaceae</taxon>
        <taxon>Lipomyces</taxon>
    </lineage>
</organism>
<protein>
    <submittedName>
        <fullName evidence="1">Uncharacterized protein</fullName>
    </submittedName>
</protein>
<gene>
    <name evidence="1" type="ORF">V1525DRAFT_208996</name>
</gene>
<dbReference type="Proteomes" id="UP001433508">
    <property type="component" value="Unassembled WGS sequence"/>
</dbReference>
<accession>A0ACC3TAW1</accession>